<organism evidence="2 3">
    <name type="scientific">Thermoflexibacter ruber</name>
    <dbReference type="NCBI Taxonomy" id="1003"/>
    <lineage>
        <taxon>Bacteria</taxon>
        <taxon>Pseudomonadati</taxon>
        <taxon>Bacteroidota</taxon>
        <taxon>Cytophagia</taxon>
        <taxon>Cytophagales</taxon>
        <taxon>Thermoflexibacteraceae</taxon>
        <taxon>Thermoflexibacter</taxon>
    </lineage>
</organism>
<name>A0A1I2FY14_9BACT</name>
<sequence length="137" mass="15440">MNKKLSNIIFYIVVFLLIGFAISNFLFANQPKPLTAIQASTNYIQIDNIRLGQVKDTIIYLKNIGNEALQLDTIGTDCGCTVAKWHKNAVKVGEQTPITVRFEAKEEGIVLKKLQIYANIEPNPFTINLKAMVKRKE</sequence>
<feature type="transmembrane region" description="Helical" evidence="1">
    <location>
        <begin position="7"/>
        <end position="27"/>
    </location>
</feature>
<keyword evidence="1" id="KW-0812">Transmembrane</keyword>
<keyword evidence="1" id="KW-0472">Membrane</keyword>
<dbReference type="Pfam" id="PF07610">
    <property type="entry name" value="DUF1573"/>
    <property type="match status" value="1"/>
</dbReference>
<evidence type="ECO:0000313" key="3">
    <source>
        <dbReference type="Proteomes" id="UP000199513"/>
    </source>
</evidence>
<protein>
    <recommendedName>
        <fullName evidence="4">DUF1573 domain-containing protein</fullName>
    </recommendedName>
</protein>
<dbReference type="EMBL" id="FONY01000015">
    <property type="protein sequence ID" value="SFF09590.1"/>
    <property type="molecule type" value="Genomic_DNA"/>
</dbReference>
<dbReference type="InterPro" id="IPR013783">
    <property type="entry name" value="Ig-like_fold"/>
</dbReference>
<dbReference type="Proteomes" id="UP000199513">
    <property type="component" value="Unassembled WGS sequence"/>
</dbReference>
<dbReference type="STRING" id="1003.SAMN04488541_1015108"/>
<dbReference type="Gene3D" id="2.60.40.10">
    <property type="entry name" value="Immunoglobulins"/>
    <property type="match status" value="1"/>
</dbReference>
<dbReference type="AlphaFoldDB" id="A0A1I2FY14"/>
<dbReference type="RefSeq" id="WP_091544738.1">
    <property type="nucleotide sequence ID" value="NZ_FONY01000015.1"/>
</dbReference>
<dbReference type="InterPro" id="IPR011467">
    <property type="entry name" value="DUF1573"/>
</dbReference>
<evidence type="ECO:0000313" key="2">
    <source>
        <dbReference type="EMBL" id="SFF09590.1"/>
    </source>
</evidence>
<evidence type="ECO:0000256" key="1">
    <source>
        <dbReference type="SAM" id="Phobius"/>
    </source>
</evidence>
<reference evidence="2 3" key="1">
    <citation type="submission" date="2016-10" db="EMBL/GenBank/DDBJ databases">
        <authorList>
            <person name="de Groot N.N."/>
        </authorList>
    </citation>
    <scope>NUCLEOTIDE SEQUENCE [LARGE SCALE GENOMIC DNA]</scope>
    <source>
        <strain>GEY</strain>
        <strain evidence="3">DSM 9560</strain>
    </source>
</reference>
<accession>A0A1I2FY14</accession>
<keyword evidence="1" id="KW-1133">Transmembrane helix</keyword>
<dbReference type="OrthoDB" id="1466304at2"/>
<evidence type="ECO:0008006" key="4">
    <source>
        <dbReference type="Google" id="ProtNLM"/>
    </source>
</evidence>
<gene>
    <name evidence="2" type="ORF">SAMN04488541_1015108</name>
</gene>
<keyword evidence="3" id="KW-1185">Reference proteome</keyword>
<proteinExistence type="predicted"/>